<keyword evidence="1" id="KW-0812">Transmembrane</keyword>
<dbReference type="Proteomes" id="UP001457282">
    <property type="component" value="Unassembled WGS sequence"/>
</dbReference>
<accession>A0AAW1WCP1</accession>
<evidence type="ECO:0000313" key="3">
    <source>
        <dbReference type="Proteomes" id="UP001457282"/>
    </source>
</evidence>
<evidence type="ECO:0000313" key="2">
    <source>
        <dbReference type="EMBL" id="KAK9922492.1"/>
    </source>
</evidence>
<protein>
    <submittedName>
        <fullName evidence="2">Uncharacterized protein</fullName>
    </submittedName>
</protein>
<organism evidence="2 3">
    <name type="scientific">Rubus argutus</name>
    <name type="common">Southern blackberry</name>
    <dbReference type="NCBI Taxonomy" id="59490"/>
    <lineage>
        <taxon>Eukaryota</taxon>
        <taxon>Viridiplantae</taxon>
        <taxon>Streptophyta</taxon>
        <taxon>Embryophyta</taxon>
        <taxon>Tracheophyta</taxon>
        <taxon>Spermatophyta</taxon>
        <taxon>Magnoliopsida</taxon>
        <taxon>eudicotyledons</taxon>
        <taxon>Gunneridae</taxon>
        <taxon>Pentapetalae</taxon>
        <taxon>rosids</taxon>
        <taxon>fabids</taxon>
        <taxon>Rosales</taxon>
        <taxon>Rosaceae</taxon>
        <taxon>Rosoideae</taxon>
        <taxon>Rosoideae incertae sedis</taxon>
        <taxon>Rubus</taxon>
    </lineage>
</organism>
<dbReference type="EMBL" id="JBEDUW010000006">
    <property type="protein sequence ID" value="KAK9922492.1"/>
    <property type="molecule type" value="Genomic_DNA"/>
</dbReference>
<keyword evidence="1" id="KW-1133">Transmembrane helix</keyword>
<evidence type="ECO:0000256" key="1">
    <source>
        <dbReference type="SAM" id="Phobius"/>
    </source>
</evidence>
<feature type="transmembrane region" description="Helical" evidence="1">
    <location>
        <begin position="69"/>
        <end position="87"/>
    </location>
</feature>
<gene>
    <name evidence="2" type="ORF">M0R45_030954</name>
</gene>
<proteinExistence type="predicted"/>
<keyword evidence="3" id="KW-1185">Reference proteome</keyword>
<name>A0AAW1WCP1_RUBAR</name>
<keyword evidence="1" id="KW-0472">Membrane</keyword>
<comment type="caution">
    <text evidence="2">The sequence shown here is derived from an EMBL/GenBank/DDBJ whole genome shotgun (WGS) entry which is preliminary data.</text>
</comment>
<dbReference type="AlphaFoldDB" id="A0AAW1WCP1"/>
<reference evidence="2 3" key="1">
    <citation type="journal article" date="2023" name="G3 (Bethesda)">
        <title>A chromosome-length genome assembly and annotation of blackberry (Rubus argutus, cv. 'Hillquist').</title>
        <authorList>
            <person name="Bruna T."/>
            <person name="Aryal R."/>
            <person name="Dudchenko O."/>
            <person name="Sargent D.J."/>
            <person name="Mead D."/>
            <person name="Buti M."/>
            <person name="Cavallini A."/>
            <person name="Hytonen T."/>
            <person name="Andres J."/>
            <person name="Pham M."/>
            <person name="Weisz D."/>
            <person name="Mascagni F."/>
            <person name="Usai G."/>
            <person name="Natali L."/>
            <person name="Bassil N."/>
            <person name="Fernandez G.E."/>
            <person name="Lomsadze A."/>
            <person name="Armour M."/>
            <person name="Olukolu B."/>
            <person name="Poorten T."/>
            <person name="Britton C."/>
            <person name="Davik J."/>
            <person name="Ashrafi H."/>
            <person name="Aiden E.L."/>
            <person name="Borodovsky M."/>
            <person name="Worthington M."/>
        </authorList>
    </citation>
    <scope>NUCLEOTIDE SEQUENCE [LARGE SCALE GENOMIC DNA]</scope>
    <source>
        <strain evidence="2">PI 553951</strain>
    </source>
</reference>
<sequence length="159" mass="17745">MGRRHLNWARVEGGEETMPRSKRGGRGDLCTEEARHRHGKSICRSELGFMAAWFVGAAANGRARHRGAWAVHGLGFLILLSSFGFNFDYVVKWAINHGGGCEIGRGEMVRRRGSKWLQGTEENGLQKIGCSWRDKVERTEDRAAAGKIRSFVNIACWTG</sequence>